<dbReference type="EMBL" id="JACHNU010000001">
    <property type="protein sequence ID" value="MBB4661916.1"/>
    <property type="molecule type" value="Genomic_DNA"/>
</dbReference>
<evidence type="ECO:0000313" key="3">
    <source>
        <dbReference type="EMBL" id="MBB4661916.1"/>
    </source>
</evidence>
<dbReference type="SUPFAM" id="SSF54909">
    <property type="entry name" value="Dimeric alpha+beta barrel"/>
    <property type="match status" value="1"/>
</dbReference>
<gene>
    <name evidence="3" type="ORF">BDZ31_001489</name>
</gene>
<dbReference type="Pfam" id="PF03795">
    <property type="entry name" value="YCII"/>
    <property type="match status" value="1"/>
</dbReference>
<proteinExistence type="inferred from homology"/>
<dbReference type="PANTHER" id="PTHR35174">
    <property type="entry name" value="BLL7171 PROTEIN-RELATED"/>
    <property type="match status" value="1"/>
</dbReference>
<name>A0A840IAR4_9ACTN</name>
<evidence type="ECO:0000313" key="4">
    <source>
        <dbReference type="Proteomes" id="UP000585272"/>
    </source>
</evidence>
<keyword evidence="4" id="KW-1185">Reference proteome</keyword>
<evidence type="ECO:0000259" key="2">
    <source>
        <dbReference type="Pfam" id="PF03795"/>
    </source>
</evidence>
<dbReference type="InterPro" id="IPR011008">
    <property type="entry name" value="Dimeric_a/b-barrel"/>
</dbReference>
<organism evidence="3 4">
    <name type="scientific">Conexibacter arvalis</name>
    <dbReference type="NCBI Taxonomy" id="912552"/>
    <lineage>
        <taxon>Bacteria</taxon>
        <taxon>Bacillati</taxon>
        <taxon>Actinomycetota</taxon>
        <taxon>Thermoleophilia</taxon>
        <taxon>Solirubrobacterales</taxon>
        <taxon>Conexibacteraceae</taxon>
        <taxon>Conexibacter</taxon>
    </lineage>
</organism>
<dbReference type="PANTHER" id="PTHR35174:SF3">
    <property type="entry name" value="BLL7171 PROTEIN"/>
    <property type="match status" value="1"/>
</dbReference>
<sequence length="123" mass="13535">MLYALLMYQDADFDTQWERASDAERAAVYRQHGDFSTLLESRGAERGGHELALAATATTVRKADDTAADGVVTDGPFAELAEHLGGFYIVEARDLDEALEYAKALPVRTVEVRAIITDDQRAE</sequence>
<dbReference type="InterPro" id="IPR005545">
    <property type="entry name" value="YCII"/>
</dbReference>
<dbReference type="RefSeq" id="WP_183340484.1">
    <property type="nucleotide sequence ID" value="NZ_JACHNU010000001.1"/>
</dbReference>
<comment type="caution">
    <text evidence="3">The sequence shown here is derived from an EMBL/GenBank/DDBJ whole genome shotgun (WGS) entry which is preliminary data.</text>
</comment>
<reference evidence="3 4" key="1">
    <citation type="submission" date="2020-08" db="EMBL/GenBank/DDBJ databases">
        <title>Genomic Encyclopedia of Archaeal and Bacterial Type Strains, Phase II (KMG-II): from individual species to whole genera.</title>
        <authorList>
            <person name="Goeker M."/>
        </authorList>
    </citation>
    <scope>NUCLEOTIDE SEQUENCE [LARGE SCALE GENOMIC DNA]</scope>
    <source>
        <strain evidence="3 4">DSM 23288</strain>
    </source>
</reference>
<comment type="similarity">
    <text evidence="1">Belongs to the YciI family.</text>
</comment>
<feature type="domain" description="YCII-related" evidence="2">
    <location>
        <begin position="1"/>
        <end position="109"/>
    </location>
</feature>
<protein>
    <recommendedName>
        <fullName evidence="2">YCII-related domain-containing protein</fullName>
    </recommendedName>
</protein>
<accession>A0A840IAR4</accession>
<evidence type="ECO:0000256" key="1">
    <source>
        <dbReference type="ARBA" id="ARBA00007689"/>
    </source>
</evidence>
<dbReference type="Gene3D" id="3.30.70.1060">
    <property type="entry name" value="Dimeric alpha+beta barrel"/>
    <property type="match status" value="1"/>
</dbReference>
<dbReference type="Proteomes" id="UP000585272">
    <property type="component" value="Unassembled WGS sequence"/>
</dbReference>
<dbReference type="AlphaFoldDB" id="A0A840IAR4"/>